<evidence type="ECO:0000313" key="8">
    <source>
        <dbReference type="Proteomes" id="UP001179952"/>
    </source>
</evidence>
<dbReference type="Proteomes" id="UP001179952">
    <property type="component" value="Unassembled WGS sequence"/>
</dbReference>
<dbReference type="Pfam" id="PF13947">
    <property type="entry name" value="GUB_WAK_bind"/>
    <property type="match status" value="1"/>
</dbReference>
<dbReference type="GO" id="GO:0016020">
    <property type="term" value="C:membrane"/>
    <property type="evidence" value="ECO:0007669"/>
    <property type="project" value="UniProtKB-SubCell"/>
</dbReference>
<proteinExistence type="predicted"/>
<feature type="domain" description="Wall-associated receptor kinase galacturonan-binding" evidence="5">
    <location>
        <begin position="29"/>
        <end position="95"/>
    </location>
</feature>
<feature type="chain" id="PRO_5043877495" evidence="4">
    <location>
        <begin position="21"/>
        <end position="286"/>
    </location>
</feature>
<evidence type="ECO:0000256" key="4">
    <source>
        <dbReference type="SAM" id="SignalP"/>
    </source>
</evidence>
<feature type="domain" description="Wall-associated receptor kinase C-terminal" evidence="6">
    <location>
        <begin position="167"/>
        <end position="245"/>
    </location>
</feature>
<feature type="signal peptide" evidence="4">
    <location>
        <begin position="1"/>
        <end position="20"/>
    </location>
</feature>
<reference evidence="7" key="2">
    <citation type="submission" date="2023-06" db="EMBL/GenBank/DDBJ databases">
        <authorList>
            <person name="Ma L."/>
            <person name="Liu K.-W."/>
            <person name="Li Z."/>
            <person name="Hsiao Y.-Y."/>
            <person name="Qi Y."/>
            <person name="Fu T."/>
            <person name="Tang G."/>
            <person name="Zhang D."/>
            <person name="Sun W.-H."/>
            <person name="Liu D.-K."/>
            <person name="Li Y."/>
            <person name="Chen G.-Z."/>
            <person name="Liu X.-D."/>
            <person name="Liao X.-Y."/>
            <person name="Jiang Y.-T."/>
            <person name="Yu X."/>
            <person name="Hao Y."/>
            <person name="Huang J."/>
            <person name="Zhao X.-W."/>
            <person name="Ke S."/>
            <person name="Chen Y.-Y."/>
            <person name="Wu W.-L."/>
            <person name="Hsu J.-L."/>
            <person name="Lin Y.-F."/>
            <person name="Huang M.-D."/>
            <person name="Li C.-Y."/>
            <person name="Huang L."/>
            <person name="Wang Z.-W."/>
            <person name="Zhao X."/>
            <person name="Zhong W.-Y."/>
            <person name="Peng D.-H."/>
            <person name="Ahmad S."/>
            <person name="Lan S."/>
            <person name="Zhang J.-S."/>
            <person name="Tsai W.-C."/>
            <person name="Van De Peer Y."/>
            <person name="Liu Z.-J."/>
        </authorList>
    </citation>
    <scope>NUCLEOTIDE SEQUENCE</scope>
    <source>
        <strain evidence="7">SCP</strain>
        <tissue evidence="7">Leaves</tissue>
    </source>
</reference>
<evidence type="ECO:0000256" key="3">
    <source>
        <dbReference type="ARBA" id="ARBA00023180"/>
    </source>
</evidence>
<organism evidence="7 8">
    <name type="scientific">Acorus gramineus</name>
    <name type="common">Dwarf sweet flag</name>
    <dbReference type="NCBI Taxonomy" id="55184"/>
    <lineage>
        <taxon>Eukaryota</taxon>
        <taxon>Viridiplantae</taxon>
        <taxon>Streptophyta</taxon>
        <taxon>Embryophyta</taxon>
        <taxon>Tracheophyta</taxon>
        <taxon>Spermatophyta</taxon>
        <taxon>Magnoliopsida</taxon>
        <taxon>Liliopsida</taxon>
        <taxon>Acoraceae</taxon>
        <taxon>Acorus</taxon>
    </lineage>
</organism>
<evidence type="ECO:0000256" key="2">
    <source>
        <dbReference type="ARBA" id="ARBA00022729"/>
    </source>
</evidence>
<dbReference type="Pfam" id="PF14380">
    <property type="entry name" value="WAK_assoc"/>
    <property type="match status" value="1"/>
</dbReference>
<sequence length="286" mass="32110">MHPQLFFFLFITFSFHPCSSQKNNRYKSCAPLPFSCGNFTINIAFPFTIDGTSPGCGLPDLHLSCLSDNLTQLMMNNVSYQVKNIDYEKQIMTIANMAYINIDQSCSYLYINTSLDFSLFDYTDNDLNLTYYGCYSAPPKVSSSIFHELCHGSANSLDYYYFLAVEDVDLSELLGYCNSSYLVPIRKPYSMNDFSVDGLMKALEEGFDVMWKPGKDWCDKCVGSGGRCGFDESKPNDPLCLCPDGTYSDASCHAVDVRVPPSRLKELILYTFCSCLDSEIGRCRGG</sequence>
<keyword evidence="2 4" id="KW-0732">Signal</keyword>
<dbReference type="EMBL" id="JAUJYN010000001">
    <property type="protein sequence ID" value="KAK1281342.1"/>
    <property type="molecule type" value="Genomic_DNA"/>
</dbReference>
<name>A0AAV9BY73_ACOGR</name>
<dbReference type="AlphaFoldDB" id="A0AAV9BY73"/>
<evidence type="ECO:0000256" key="1">
    <source>
        <dbReference type="ARBA" id="ARBA00004167"/>
    </source>
</evidence>
<keyword evidence="3" id="KW-0325">Glycoprotein</keyword>
<comment type="caution">
    <text evidence="7">The sequence shown here is derived from an EMBL/GenBank/DDBJ whole genome shotgun (WGS) entry which is preliminary data.</text>
</comment>
<evidence type="ECO:0000259" key="6">
    <source>
        <dbReference type="Pfam" id="PF14380"/>
    </source>
</evidence>
<protein>
    <submittedName>
        <fullName evidence="7">Uncharacterized protein</fullName>
    </submittedName>
</protein>
<evidence type="ECO:0000313" key="7">
    <source>
        <dbReference type="EMBL" id="KAK1281342.1"/>
    </source>
</evidence>
<dbReference type="PANTHER" id="PTHR33138:SF1">
    <property type="entry name" value="OS01G0113900 PROTEIN"/>
    <property type="match status" value="1"/>
</dbReference>
<gene>
    <name evidence="7" type="ORF">QJS04_geneDACA003066</name>
</gene>
<reference evidence="7" key="1">
    <citation type="journal article" date="2023" name="Nat. Commun.">
        <title>Diploid and tetraploid genomes of Acorus and the evolution of monocots.</title>
        <authorList>
            <person name="Ma L."/>
            <person name="Liu K.W."/>
            <person name="Li Z."/>
            <person name="Hsiao Y.Y."/>
            <person name="Qi Y."/>
            <person name="Fu T."/>
            <person name="Tang G.D."/>
            <person name="Zhang D."/>
            <person name="Sun W.H."/>
            <person name="Liu D.K."/>
            <person name="Li Y."/>
            <person name="Chen G.Z."/>
            <person name="Liu X.D."/>
            <person name="Liao X.Y."/>
            <person name="Jiang Y.T."/>
            <person name="Yu X."/>
            <person name="Hao Y."/>
            <person name="Huang J."/>
            <person name="Zhao X.W."/>
            <person name="Ke S."/>
            <person name="Chen Y.Y."/>
            <person name="Wu W.L."/>
            <person name="Hsu J.L."/>
            <person name="Lin Y.F."/>
            <person name="Huang M.D."/>
            <person name="Li C.Y."/>
            <person name="Huang L."/>
            <person name="Wang Z.W."/>
            <person name="Zhao X."/>
            <person name="Zhong W.Y."/>
            <person name="Peng D.H."/>
            <person name="Ahmad S."/>
            <person name="Lan S."/>
            <person name="Zhang J.S."/>
            <person name="Tsai W.C."/>
            <person name="Van de Peer Y."/>
            <person name="Liu Z.J."/>
        </authorList>
    </citation>
    <scope>NUCLEOTIDE SEQUENCE</scope>
    <source>
        <strain evidence="7">SCP</strain>
    </source>
</reference>
<dbReference type="GO" id="GO:0030247">
    <property type="term" value="F:polysaccharide binding"/>
    <property type="evidence" value="ECO:0007669"/>
    <property type="project" value="InterPro"/>
</dbReference>
<dbReference type="InterPro" id="IPR032872">
    <property type="entry name" value="WAK_assoc_C"/>
</dbReference>
<keyword evidence="8" id="KW-1185">Reference proteome</keyword>
<evidence type="ECO:0000259" key="5">
    <source>
        <dbReference type="Pfam" id="PF13947"/>
    </source>
</evidence>
<accession>A0AAV9BY73</accession>
<dbReference type="PANTHER" id="PTHR33138">
    <property type="entry name" value="OS01G0690200 PROTEIN"/>
    <property type="match status" value="1"/>
</dbReference>
<comment type="subcellular location">
    <subcellularLocation>
        <location evidence="1">Membrane</location>
        <topology evidence="1">Single-pass membrane protein</topology>
    </subcellularLocation>
</comment>
<dbReference type="InterPro" id="IPR025287">
    <property type="entry name" value="WAK_GUB"/>
</dbReference>